<dbReference type="STRING" id="7574.A0A1S3HSQ8"/>
<dbReference type="InterPro" id="IPR040079">
    <property type="entry name" value="Glutathione_S-Trfase"/>
</dbReference>
<dbReference type="Proteomes" id="UP000085678">
    <property type="component" value="Unplaced"/>
</dbReference>
<dbReference type="GO" id="GO:0050610">
    <property type="term" value="F:methylarsonate reductase activity"/>
    <property type="evidence" value="ECO:0007669"/>
    <property type="project" value="UniProtKB-UniRule"/>
</dbReference>
<name>A0A1S3HSQ8_LINAN</name>
<comment type="catalytic activity">
    <reaction evidence="4 5">
        <text>L-dehydroascorbate + 2 glutathione = glutathione disulfide + L-ascorbate</text>
        <dbReference type="Rhea" id="RHEA:24424"/>
        <dbReference type="ChEBI" id="CHEBI:38290"/>
        <dbReference type="ChEBI" id="CHEBI:57925"/>
        <dbReference type="ChEBI" id="CHEBI:58297"/>
        <dbReference type="ChEBI" id="CHEBI:58539"/>
        <dbReference type="EC" id="1.8.5.1"/>
    </reaction>
</comment>
<dbReference type="InterPro" id="IPR010987">
    <property type="entry name" value="Glutathione-S-Trfase_C-like"/>
</dbReference>
<dbReference type="SFLD" id="SFLDG00358">
    <property type="entry name" value="Main_(cytGST)"/>
    <property type="match status" value="1"/>
</dbReference>
<feature type="domain" description="GST N-terminal" evidence="6">
    <location>
        <begin position="21"/>
        <end position="100"/>
    </location>
</feature>
<dbReference type="PROSITE" id="PS50404">
    <property type="entry name" value="GST_NTER"/>
    <property type="match status" value="1"/>
</dbReference>
<dbReference type="Gene3D" id="1.20.1050.10">
    <property type="match status" value="1"/>
</dbReference>
<dbReference type="FunFam" id="1.20.1050.10:FF:000009">
    <property type="entry name" value="Glutathione S-transferase omega-1"/>
    <property type="match status" value="1"/>
</dbReference>
<keyword evidence="8" id="KW-1185">Reference proteome</keyword>
<evidence type="ECO:0000313" key="9">
    <source>
        <dbReference type="RefSeq" id="XP_013389063.1"/>
    </source>
</evidence>
<dbReference type="RefSeq" id="XP_013389063.1">
    <property type="nucleotide sequence ID" value="XM_013533609.1"/>
</dbReference>
<proteinExistence type="inferred from homology"/>
<dbReference type="PANTHER" id="PTHR43968">
    <property type="match status" value="1"/>
</dbReference>
<reference evidence="9" key="1">
    <citation type="submission" date="2025-08" db="UniProtKB">
        <authorList>
            <consortium name="RefSeq"/>
        </authorList>
    </citation>
    <scope>IDENTIFICATION</scope>
    <source>
        <tissue evidence="9">Gonads</tissue>
    </source>
</reference>
<dbReference type="InterPro" id="IPR004046">
    <property type="entry name" value="GST_C"/>
</dbReference>
<dbReference type="EC" id="2.5.1.18" evidence="5"/>
<evidence type="ECO:0000256" key="3">
    <source>
        <dbReference type="ARBA" id="ARBA00048353"/>
    </source>
</evidence>
<dbReference type="OrthoDB" id="4951845at2759"/>
<dbReference type="GO" id="GO:0045174">
    <property type="term" value="F:glutathione dehydrogenase (ascorbate) activity"/>
    <property type="evidence" value="ECO:0007669"/>
    <property type="project" value="UniProtKB-UniRule"/>
</dbReference>
<dbReference type="PRINTS" id="PR01625">
    <property type="entry name" value="GSTRNSFRASEO"/>
</dbReference>
<keyword evidence="5" id="KW-0808">Transferase</keyword>
<dbReference type="InterPro" id="IPR004045">
    <property type="entry name" value="Glutathione_S-Trfase_N"/>
</dbReference>
<dbReference type="SUPFAM" id="SSF47616">
    <property type="entry name" value="GST C-terminal domain-like"/>
    <property type="match status" value="1"/>
</dbReference>
<protein>
    <recommendedName>
        <fullName evidence="5">Glutathione S-transferase omega</fullName>
        <shortName evidence="5">GSTO</shortName>
        <ecNumber evidence="5">1.20.4.2</ecNumber>
        <ecNumber evidence="5">1.8.5.1</ecNumber>
        <ecNumber evidence="5">2.5.1.18</ecNumber>
    </recommendedName>
    <alternativeName>
        <fullName evidence="5">Glutathione-dependent dehydroascorbate reductase</fullName>
    </alternativeName>
    <alternativeName>
        <fullName evidence="5">Monomethylarsonic acid reductase</fullName>
    </alternativeName>
</protein>
<dbReference type="InParanoid" id="A0A1S3HSQ8"/>
<evidence type="ECO:0000256" key="4">
    <source>
        <dbReference type="ARBA" id="ARBA00049544"/>
    </source>
</evidence>
<dbReference type="EC" id="1.20.4.2" evidence="5"/>
<comment type="similarity">
    <text evidence="1 5">Belongs to the GST superfamily. Omega family.</text>
</comment>
<dbReference type="PROSITE" id="PS50405">
    <property type="entry name" value="GST_CTER"/>
    <property type="match status" value="1"/>
</dbReference>
<dbReference type="InterPro" id="IPR036282">
    <property type="entry name" value="Glutathione-S-Trfase_C_sf"/>
</dbReference>
<evidence type="ECO:0000259" key="6">
    <source>
        <dbReference type="PROSITE" id="PS50404"/>
    </source>
</evidence>
<evidence type="ECO:0000256" key="2">
    <source>
        <dbReference type="ARBA" id="ARBA00023002"/>
    </source>
</evidence>
<evidence type="ECO:0000256" key="5">
    <source>
        <dbReference type="RuleBase" id="RU368071"/>
    </source>
</evidence>
<dbReference type="FunFam" id="3.40.30.10:FF:000123">
    <property type="entry name" value="Glutathione transferase o1"/>
    <property type="match status" value="1"/>
</dbReference>
<dbReference type="GeneID" id="106157841"/>
<dbReference type="SFLD" id="SFLDS00019">
    <property type="entry name" value="Glutathione_Transferase_(cytos"/>
    <property type="match status" value="1"/>
</dbReference>
<dbReference type="InterPro" id="IPR036249">
    <property type="entry name" value="Thioredoxin-like_sf"/>
</dbReference>
<dbReference type="PANTHER" id="PTHR43968:SF6">
    <property type="entry name" value="GLUTATHIONE S-TRANSFERASE OMEGA"/>
    <property type="match status" value="1"/>
</dbReference>
<dbReference type="InterPro" id="IPR005442">
    <property type="entry name" value="GST_omega"/>
</dbReference>
<dbReference type="GO" id="GO:0006749">
    <property type="term" value="P:glutathione metabolic process"/>
    <property type="evidence" value="ECO:0007669"/>
    <property type="project" value="UniProtKB-UniRule"/>
</dbReference>
<sequence length="240" mass="27071">MSVHQPRVLGKGSSKPASTDKLHRVYCQRFCPFSERVKLVLTYKEIPYEIVNINLRSKPEWYLEINEKGTVPTLEIPGGRTLTDSVIICEYLEDVFPSQKPLTLSDPYERACGKLLMEGFGKVIGSWHKAAFDSAGKDTQSARDMFTALERYEQAIKGPFMMGDTISLVDLYIWPWLERVGMTSVVTGVGYPEDQLPKLKAYMSHMMKVPAVKEVTLDTDVHVAFAKTHFTGNPDFDIGL</sequence>
<dbReference type="GO" id="GO:0005737">
    <property type="term" value="C:cytoplasm"/>
    <property type="evidence" value="ECO:0007669"/>
    <property type="project" value="InterPro"/>
</dbReference>
<evidence type="ECO:0000313" key="8">
    <source>
        <dbReference type="Proteomes" id="UP000085678"/>
    </source>
</evidence>
<dbReference type="SUPFAM" id="SSF52833">
    <property type="entry name" value="Thioredoxin-like"/>
    <property type="match status" value="1"/>
</dbReference>
<dbReference type="InterPro" id="IPR050983">
    <property type="entry name" value="GST_Omega/HSP26"/>
</dbReference>
<keyword evidence="2 5" id="KW-0560">Oxidoreductase</keyword>
<dbReference type="Pfam" id="PF00043">
    <property type="entry name" value="GST_C"/>
    <property type="match status" value="1"/>
</dbReference>
<dbReference type="AlphaFoldDB" id="A0A1S3HSQ8"/>
<comment type="catalytic activity">
    <reaction evidence="5">
        <text>RX + glutathione = an S-substituted glutathione + a halide anion + H(+)</text>
        <dbReference type="Rhea" id="RHEA:16437"/>
        <dbReference type="ChEBI" id="CHEBI:15378"/>
        <dbReference type="ChEBI" id="CHEBI:16042"/>
        <dbReference type="ChEBI" id="CHEBI:17792"/>
        <dbReference type="ChEBI" id="CHEBI:57925"/>
        <dbReference type="ChEBI" id="CHEBI:90779"/>
        <dbReference type="EC" id="2.5.1.18"/>
    </reaction>
</comment>
<accession>A0A1S3HSQ8</accession>
<evidence type="ECO:0000256" key="1">
    <source>
        <dbReference type="ARBA" id="ARBA00011067"/>
    </source>
</evidence>
<dbReference type="GO" id="GO:0004364">
    <property type="term" value="F:glutathione transferase activity"/>
    <property type="evidence" value="ECO:0007669"/>
    <property type="project" value="UniProtKB-UniRule"/>
</dbReference>
<dbReference type="Gene3D" id="3.40.30.10">
    <property type="entry name" value="Glutaredoxin"/>
    <property type="match status" value="1"/>
</dbReference>
<evidence type="ECO:0000259" key="7">
    <source>
        <dbReference type="PROSITE" id="PS50405"/>
    </source>
</evidence>
<dbReference type="Pfam" id="PF13409">
    <property type="entry name" value="GST_N_2"/>
    <property type="match status" value="1"/>
</dbReference>
<dbReference type="OMA" id="WYTDYSP"/>
<feature type="domain" description="GST C-terminal" evidence="7">
    <location>
        <begin position="106"/>
        <end position="230"/>
    </location>
</feature>
<comment type="function">
    <text evidence="5">Exhibits glutathione-dependent thiol transferase activity. Has high dehydroascorbate reductase activity and may contribute to the recycling of ascorbic acid. Participates in the biotransformation of inorganic arsenic and reduces monomethylarsonic acid (MMA).</text>
</comment>
<dbReference type="EC" id="1.8.5.1" evidence="5"/>
<gene>
    <name evidence="9" type="primary">LOC106157841</name>
</gene>
<organism evidence="8 9">
    <name type="scientific">Lingula anatina</name>
    <name type="common">Brachiopod</name>
    <name type="synonym">Lingula unguis</name>
    <dbReference type="NCBI Taxonomy" id="7574"/>
    <lineage>
        <taxon>Eukaryota</taxon>
        <taxon>Metazoa</taxon>
        <taxon>Spiralia</taxon>
        <taxon>Lophotrochozoa</taxon>
        <taxon>Brachiopoda</taxon>
        <taxon>Linguliformea</taxon>
        <taxon>Lingulata</taxon>
        <taxon>Lingulida</taxon>
        <taxon>Linguloidea</taxon>
        <taxon>Lingulidae</taxon>
        <taxon>Lingula</taxon>
    </lineage>
</organism>
<dbReference type="KEGG" id="lak:106157841"/>
<comment type="catalytic activity">
    <reaction evidence="3 5">
        <text>methylarsonate + 2 glutathione + H(+) = methylarsonous acid + glutathione disulfide + H2O</text>
        <dbReference type="Rhea" id="RHEA:15969"/>
        <dbReference type="ChEBI" id="CHEBI:15377"/>
        <dbReference type="ChEBI" id="CHEBI:15378"/>
        <dbReference type="ChEBI" id="CHEBI:17826"/>
        <dbReference type="ChEBI" id="CHEBI:33409"/>
        <dbReference type="ChEBI" id="CHEBI:57925"/>
        <dbReference type="ChEBI" id="CHEBI:58297"/>
        <dbReference type="EC" id="1.20.4.2"/>
    </reaction>
</comment>